<name>A0A2H0VHG7_9BACT</name>
<dbReference type="AlphaFoldDB" id="A0A2H0VHG7"/>
<proteinExistence type="inferred from homology"/>
<evidence type="ECO:0000313" key="8">
    <source>
        <dbReference type="Proteomes" id="UP000230776"/>
    </source>
</evidence>
<evidence type="ECO:0000256" key="6">
    <source>
        <dbReference type="SAM" id="MobiDB-lite"/>
    </source>
</evidence>
<organism evidence="7 8">
    <name type="scientific">Candidatus Colwellbacteria bacterium CG10_big_fil_rev_8_21_14_0_10_41_28</name>
    <dbReference type="NCBI Taxonomy" id="1974539"/>
    <lineage>
        <taxon>Bacteria</taxon>
        <taxon>Candidatus Colwelliibacteriota</taxon>
    </lineage>
</organism>
<dbReference type="Proteomes" id="UP000230776">
    <property type="component" value="Unassembled WGS sequence"/>
</dbReference>
<sequence>MPAPAPKKRHSKSKVGRRRANQGLKKINVSICTQCKAPKLPHRLCSNCGAK</sequence>
<evidence type="ECO:0000256" key="1">
    <source>
        <dbReference type="ARBA" id="ARBA00008560"/>
    </source>
</evidence>
<dbReference type="NCBIfam" id="TIGR01031">
    <property type="entry name" value="rpmF_bact"/>
    <property type="match status" value="1"/>
</dbReference>
<dbReference type="PANTHER" id="PTHR35534">
    <property type="entry name" value="50S RIBOSOMAL PROTEIN L32"/>
    <property type="match status" value="1"/>
</dbReference>
<dbReference type="SUPFAM" id="SSF57829">
    <property type="entry name" value="Zn-binding ribosomal proteins"/>
    <property type="match status" value="1"/>
</dbReference>
<dbReference type="InterPro" id="IPR044957">
    <property type="entry name" value="Ribosomal_bL32_bact"/>
</dbReference>
<feature type="region of interest" description="Disordered" evidence="6">
    <location>
        <begin position="1"/>
        <end position="23"/>
    </location>
</feature>
<keyword evidence="2 5" id="KW-0689">Ribosomal protein</keyword>
<dbReference type="InterPro" id="IPR011332">
    <property type="entry name" value="Ribosomal_zn-bd"/>
</dbReference>
<evidence type="ECO:0000256" key="5">
    <source>
        <dbReference type="HAMAP-Rule" id="MF_00340"/>
    </source>
</evidence>
<dbReference type="PANTHER" id="PTHR35534:SF1">
    <property type="entry name" value="LARGE RIBOSOMAL SUBUNIT PROTEIN BL32"/>
    <property type="match status" value="1"/>
</dbReference>
<dbReference type="GO" id="GO:0003735">
    <property type="term" value="F:structural constituent of ribosome"/>
    <property type="evidence" value="ECO:0007669"/>
    <property type="project" value="InterPro"/>
</dbReference>
<evidence type="ECO:0000256" key="3">
    <source>
        <dbReference type="ARBA" id="ARBA00023274"/>
    </source>
</evidence>
<comment type="caution">
    <text evidence="7">The sequence shown here is derived from an EMBL/GenBank/DDBJ whole genome shotgun (WGS) entry which is preliminary data.</text>
</comment>
<evidence type="ECO:0000313" key="7">
    <source>
        <dbReference type="EMBL" id="PIR98557.1"/>
    </source>
</evidence>
<accession>A0A2H0VHG7</accession>
<dbReference type="EMBL" id="PFAG01000011">
    <property type="protein sequence ID" value="PIR98557.1"/>
    <property type="molecule type" value="Genomic_DNA"/>
</dbReference>
<gene>
    <name evidence="5 7" type="primary">rpmF</name>
    <name evidence="7" type="ORF">COT88_00820</name>
</gene>
<protein>
    <recommendedName>
        <fullName evidence="4 5">Large ribosomal subunit protein bL32</fullName>
    </recommendedName>
</protein>
<comment type="similarity">
    <text evidence="1 5">Belongs to the bacterial ribosomal protein bL32 family.</text>
</comment>
<dbReference type="Pfam" id="PF01783">
    <property type="entry name" value="Ribosomal_L32p"/>
    <property type="match status" value="1"/>
</dbReference>
<dbReference type="InterPro" id="IPR002677">
    <property type="entry name" value="Ribosomal_bL32"/>
</dbReference>
<evidence type="ECO:0000256" key="4">
    <source>
        <dbReference type="ARBA" id="ARBA00035178"/>
    </source>
</evidence>
<evidence type="ECO:0000256" key="2">
    <source>
        <dbReference type="ARBA" id="ARBA00022980"/>
    </source>
</evidence>
<dbReference type="HAMAP" id="MF_00340">
    <property type="entry name" value="Ribosomal_bL32"/>
    <property type="match status" value="1"/>
</dbReference>
<reference evidence="8" key="1">
    <citation type="submission" date="2017-09" db="EMBL/GenBank/DDBJ databases">
        <title>Depth-based differentiation of microbial function through sediment-hosted aquifers and enrichment of novel symbionts in the deep terrestrial subsurface.</title>
        <authorList>
            <person name="Probst A.J."/>
            <person name="Ladd B."/>
            <person name="Jarett J.K."/>
            <person name="Geller-Mcgrath D.E."/>
            <person name="Sieber C.M.K."/>
            <person name="Emerson J.B."/>
            <person name="Anantharaman K."/>
            <person name="Thomas B.C."/>
            <person name="Malmstrom R."/>
            <person name="Stieglmeier M."/>
            <person name="Klingl A."/>
            <person name="Woyke T."/>
            <person name="Ryan C.M."/>
            <person name="Banfield J.F."/>
        </authorList>
    </citation>
    <scope>NUCLEOTIDE SEQUENCE [LARGE SCALE GENOMIC DNA]</scope>
</reference>
<keyword evidence="3 5" id="KW-0687">Ribonucleoprotein</keyword>
<feature type="compositionally biased region" description="Basic residues" evidence="6">
    <location>
        <begin position="1"/>
        <end position="20"/>
    </location>
</feature>
<dbReference type="GO" id="GO:0006412">
    <property type="term" value="P:translation"/>
    <property type="evidence" value="ECO:0007669"/>
    <property type="project" value="UniProtKB-UniRule"/>
</dbReference>
<dbReference type="GO" id="GO:0015934">
    <property type="term" value="C:large ribosomal subunit"/>
    <property type="evidence" value="ECO:0007669"/>
    <property type="project" value="InterPro"/>
</dbReference>